<evidence type="ECO:0000313" key="4">
    <source>
        <dbReference type="Proteomes" id="UP000271098"/>
    </source>
</evidence>
<feature type="domain" description="C2H2-type" evidence="2">
    <location>
        <begin position="445"/>
        <end position="473"/>
    </location>
</feature>
<keyword evidence="1" id="KW-0862">Zinc</keyword>
<dbReference type="GO" id="GO:0008270">
    <property type="term" value="F:zinc ion binding"/>
    <property type="evidence" value="ECO:0007669"/>
    <property type="project" value="UniProtKB-KW"/>
</dbReference>
<dbReference type="WBParaSite" id="GPUH_0000501901-mRNA-1">
    <property type="protein sequence ID" value="GPUH_0000501901-mRNA-1"/>
    <property type="gene ID" value="GPUH_0000501901"/>
</dbReference>
<protein>
    <submittedName>
        <fullName evidence="5">C2H2-type domain-containing protein</fullName>
    </submittedName>
</protein>
<sequence length="478" mass="54696">MAGTLRHTPLLFYFIFTNFPPTTTHNDTIPVQEESYFRSQALLASHDFTNLHDTFSGKISFGLLNTAANTIQQHNEQKHELNSEALLNPEFDPHEVDFVIPEMVMDAMCQQGWNIDKAHNIRFPFIQAAPISNAENVNPEASDNVEDSLVWNASLLLNQIENELPEIEFQNSGAEVISGEVNTEQLRRNSFDLYGTQTIRTPRSGASSNKMDFESPNIGTYVMQQNIEQNDLSPDALMISSKPMDAEFFPLDFYTPELPINTLREQDRDIENARAIHFPIPQTAEISNLEHFNLATIDSRENFLPWESNSLVTQPEKHPPEMTLHKNDPDIIVRLITGKPLHTNSFAPCDAQTATTSTLGAIEESEPQQDSAQETLMAEYRCSDIRCNVRTQSFQEFKVHLRSHNREGENRCYWPNCNQNFSTQRALDLHYSNHLMVDRSELARFSCPECNQFCWSKHLLQLHRKRTHPGSKNSLNFN</sequence>
<reference evidence="3 4" key="2">
    <citation type="submission" date="2018-11" db="EMBL/GenBank/DDBJ databases">
        <authorList>
            <consortium name="Pathogen Informatics"/>
        </authorList>
    </citation>
    <scope>NUCLEOTIDE SEQUENCE [LARGE SCALE GENOMIC DNA]</scope>
</reference>
<dbReference type="PROSITE" id="PS00028">
    <property type="entry name" value="ZINC_FINGER_C2H2_1"/>
    <property type="match status" value="2"/>
</dbReference>
<keyword evidence="1" id="KW-0479">Metal-binding</keyword>
<feature type="domain" description="C2H2-type" evidence="2">
    <location>
        <begin position="380"/>
        <end position="409"/>
    </location>
</feature>
<dbReference type="Proteomes" id="UP000271098">
    <property type="component" value="Unassembled WGS sequence"/>
</dbReference>
<dbReference type="OrthoDB" id="9984614at2759"/>
<dbReference type="SUPFAM" id="SSF57667">
    <property type="entry name" value="beta-beta-alpha zinc fingers"/>
    <property type="match status" value="1"/>
</dbReference>
<evidence type="ECO:0000259" key="2">
    <source>
        <dbReference type="PROSITE" id="PS50157"/>
    </source>
</evidence>
<dbReference type="PROSITE" id="PS50157">
    <property type="entry name" value="ZINC_FINGER_C2H2_2"/>
    <property type="match status" value="2"/>
</dbReference>
<accession>A0A183D8H1</accession>
<dbReference type="Gene3D" id="3.30.160.60">
    <property type="entry name" value="Classic Zinc Finger"/>
    <property type="match status" value="1"/>
</dbReference>
<evidence type="ECO:0000313" key="5">
    <source>
        <dbReference type="WBParaSite" id="GPUH_0000501901-mRNA-1"/>
    </source>
</evidence>
<evidence type="ECO:0000313" key="3">
    <source>
        <dbReference type="EMBL" id="VDK48603.1"/>
    </source>
</evidence>
<keyword evidence="1" id="KW-0863">Zinc-finger</keyword>
<reference evidence="5" key="1">
    <citation type="submission" date="2016-06" db="UniProtKB">
        <authorList>
            <consortium name="WormBaseParasite"/>
        </authorList>
    </citation>
    <scope>IDENTIFICATION</scope>
</reference>
<dbReference type="EMBL" id="UYRT01010100">
    <property type="protein sequence ID" value="VDK48603.1"/>
    <property type="molecule type" value="Genomic_DNA"/>
</dbReference>
<keyword evidence="4" id="KW-1185">Reference proteome</keyword>
<dbReference type="SMART" id="SM00355">
    <property type="entry name" value="ZnF_C2H2"/>
    <property type="match status" value="3"/>
</dbReference>
<name>A0A183D8H1_9BILA</name>
<organism evidence="5">
    <name type="scientific">Gongylonema pulchrum</name>
    <dbReference type="NCBI Taxonomy" id="637853"/>
    <lineage>
        <taxon>Eukaryota</taxon>
        <taxon>Metazoa</taxon>
        <taxon>Ecdysozoa</taxon>
        <taxon>Nematoda</taxon>
        <taxon>Chromadorea</taxon>
        <taxon>Rhabditida</taxon>
        <taxon>Spirurina</taxon>
        <taxon>Spiruromorpha</taxon>
        <taxon>Spiruroidea</taxon>
        <taxon>Gongylonematidae</taxon>
        <taxon>Gongylonema</taxon>
    </lineage>
</organism>
<dbReference type="InterPro" id="IPR036236">
    <property type="entry name" value="Znf_C2H2_sf"/>
</dbReference>
<proteinExistence type="predicted"/>
<dbReference type="InterPro" id="IPR013087">
    <property type="entry name" value="Znf_C2H2_type"/>
</dbReference>
<gene>
    <name evidence="3" type="ORF">GPUH_LOCUS5013</name>
</gene>
<evidence type="ECO:0000256" key="1">
    <source>
        <dbReference type="PROSITE-ProRule" id="PRU00042"/>
    </source>
</evidence>
<dbReference type="AlphaFoldDB" id="A0A183D8H1"/>